<gene>
    <name evidence="1" type="ORF">M9H77_22417</name>
</gene>
<sequence>MRKFMSGNGRLARIDDQSHFGSPGPATGQGTRPPGLATGLGVQSPGPAIRVFCHHRGDYDLGLVTYMTGRVEGCSVTASSHSVRGHPSTSDVLSTPAPYGPGIYYDPAEYGATDYCNPSYDAGLGRDFGTSGDGDRTRSEEPVIVGSLRIQSGEDDEDELEDNGGHDDNDGDSHDDDDGHGDDDELVPVAHASLSDCRLAPRKGKGSTGSFMSVMSKIAG</sequence>
<evidence type="ECO:0000313" key="1">
    <source>
        <dbReference type="EMBL" id="KAI5663094.1"/>
    </source>
</evidence>
<name>A0ACC0ARD0_CATRO</name>
<dbReference type="EMBL" id="CM044705">
    <property type="protein sequence ID" value="KAI5663094.1"/>
    <property type="molecule type" value="Genomic_DNA"/>
</dbReference>
<comment type="caution">
    <text evidence="1">The sequence shown here is derived from an EMBL/GenBank/DDBJ whole genome shotgun (WGS) entry which is preliminary data.</text>
</comment>
<proteinExistence type="predicted"/>
<reference evidence="2" key="1">
    <citation type="journal article" date="2023" name="Nat. Plants">
        <title>Single-cell RNA sequencing provides a high-resolution roadmap for understanding the multicellular compartmentation of specialized metabolism.</title>
        <authorList>
            <person name="Sun S."/>
            <person name="Shen X."/>
            <person name="Li Y."/>
            <person name="Li Y."/>
            <person name="Wang S."/>
            <person name="Li R."/>
            <person name="Zhang H."/>
            <person name="Shen G."/>
            <person name="Guo B."/>
            <person name="Wei J."/>
            <person name="Xu J."/>
            <person name="St-Pierre B."/>
            <person name="Chen S."/>
            <person name="Sun C."/>
        </authorList>
    </citation>
    <scope>NUCLEOTIDE SEQUENCE [LARGE SCALE GENOMIC DNA]</scope>
</reference>
<dbReference type="Proteomes" id="UP001060085">
    <property type="component" value="Linkage Group LG05"/>
</dbReference>
<keyword evidence="2" id="KW-1185">Reference proteome</keyword>
<protein>
    <submittedName>
        <fullName evidence="1">Uncharacterized protein</fullName>
    </submittedName>
</protein>
<evidence type="ECO:0000313" key="2">
    <source>
        <dbReference type="Proteomes" id="UP001060085"/>
    </source>
</evidence>
<accession>A0ACC0ARD0</accession>
<organism evidence="1 2">
    <name type="scientific">Catharanthus roseus</name>
    <name type="common">Madagascar periwinkle</name>
    <name type="synonym">Vinca rosea</name>
    <dbReference type="NCBI Taxonomy" id="4058"/>
    <lineage>
        <taxon>Eukaryota</taxon>
        <taxon>Viridiplantae</taxon>
        <taxon>Streptophyta</taxon>
        <taxon>Embryophyta</taxon>
        <taxon>Tracheophyta</taxon>
        <taxon>Spermatophyta</taxon>
        <taxon>Magnoliopsida</taxon>
        <taxon>eudicotyledons</taxon>
        <taxon>Gunneridae</taxon>
        <taxon>Pentapetalae</taxon>
        <taxon>asterids</taxon>
        <taxon>lamiids</taxon>
        <taxon>Gentianales</taxon>
        <taxon>Apocynaceae</taxon>
        <taxon>Rauvolfioideae</taxon>
        <taxon>Vinceae</taxon>
        <taxon>Catharanthinae</taxon>
        <taxon>Catharanthus</taxon>
    </lineage>
</organism>